<protein>
    <recommendedName>
        <fullName evidence="3">3-methyladenine DNA glycosylase</fullName>
    </recommendedName>
</protein>
<name>A0A0U3T138_9ACTN</name>
<dbReference type="PATRIC" id="fig|2041.4.peg.1513"/>
<proteinExistence type="predicted"/>
<dbReference type="Proteomes" id="UP000067689">
    <property type="component" value="Chromosome"/>
</dbReference>
<evidence type="ECO:0000313" key="1">
    <source>
        <dbReference type="EMBL" id="ALX04490.1"/>
    </source>
</evidence>
<gene>
    <name evidence="1" type="ORF">AERYTH_07200</name>
</gene>
<dbReference type="AlphaFoldDB" id="A0A0U3T138"/>
<dbReference type="STRING" id="2041.AERYTH_07200"/>
<sequence>MSTSPTLVRQVLDRDVWEPRAAAHRERARTWTAPHLLRRERHEPHPVVDFPFEYYNLSPAQLERWHPGLDVGLADAPEHAALGAYVTRDGVSTVDPRRLASRVRGLRWTRSLLTATLDRPARYGCFGLHEWAMVYRSEQPRHDLPLRLGRSGTDAVVEAHPLTCTHVDAFRFFTPAAEPRNAWQLGREHQLAHEQPGCLHANMDLYRIAFRLLPFVESTVVLDAFELALEIRTVDMQASPYDVGSYGLDPIPVEVADGRAEYVRRQRDLAARAEPLRRALLAHVDRLLAHPAAHAPEQPDARDGQ</sequence>
<evidence type="ECO:0000313" key="2">
    <source>
        <dbReference type="Proteomes" id="UP000067689"/>
    </source>
</evidence>
<reference evidence="1 2" key="1">
    <citation type="journal article" date="1991" name="Int. J. Syst. Bacteriol.">
        <title>Description of the erythromycin-producing bacterium Arthrobacter sp. strain NRRL B-3381 as Aeromicrobium erythreum gen. nov., sp. nov.</title>
        <authorList>
            <person name="Miller E.S."/>
            <person name="Woese C.R."/>
            <person name="Brenner S."/>
        </authorList>
    </citation>
    <scope>NUCLEOTIDE SEQUENCE [LARGE SCALE GENOMIC DNA]</scope>
    <source>
        <strain evidence="1 2">AR18</strain>
    </source>
</reference>
<accession>A0A0U3T138</accession>
<dbReference type="KEGG" id="aer:AERYTH_07200"/>
<dbReference type="RefSeq" id="WP_067856531.1">
    <property type="nucleotide sequence ID" value="NZ_CP011502.1"/>
</dbReference>
<dbReference type="EMBL" id="CP011502">
    <property type="protein sequence ID" value="ALX04490.1"/>
    <property type="molecule type" value="Genomic_DNA"/>
</dbReference>
<evidence type="ECO:0008006" key="3">
    <source>
        <dbReference type="Google" id="ProtNLM"/>
    </source>
</evidence>
<organism evidence="1 2">
    <name type="scientific">Aeromicrobium erythreum</name>
    <dbReference type="NCBI Taxonomy" id="2041"/>
    <lineage>
        <taxon>Bacteria</taxon>
        <taxon>Bacillati</taxon>
        <taxon>Actinomycetota</taxon>
        <taxon>Actinomycetes</taxon>
        <taxon>Propionibacteriales</taxon>
        <taxon>Nocardioidaceae</taxon>
        <taxon>Aeromicrobium</taxon>
    </lineage>
</organism>
<keyword evidence="2" id="KW-1185">Reference proteome</keyword>